<dbReference type="InterPro" id="IPR032675">
    <property type="entry name" value="LRR_dom_sf"/>
</dbReference>
<dbReference type="Gene3D" id="3.80.10.10">
    <property type="entry name" value="Ribonuclease Inhibitor"/>
    <property type="match status" value="1"/>
</dbReference>
<name>A0A9D0ZSB9_9FIRM</name>
<evidence type="ECO:0000313" key="1">
    <source>
        <dbReference type="EMBL" id="HIQ90597.1"/>
    </source>
</evidence>
<evidence type="ECO:0000313" key="2">
    <source>
        <dbReference type="Proteomes" id="UP000886786"/>
    </source>
</evidence>
<protein>
    <submittedName>
        <fullName evidence="1">Uncharacterized protein</fullName>
    </submittedName>
</protein>
<gene>
    <name evidence="1" type="ORF">IAB27_03095</name>
</gene>
<organism evidence="1 2">
    <name type="scientific">Candidatus Coprosoma intestinipullorum</name>
    <dbReference type="NCBI Taxonomy" id="2840752"/>
    <lineage>
        <taxon>Bacteria</taxon>
        <taxon>Bacillati</taxon>
        <taxon>Bacillota</taxon>
        <taxon>Bacillota incertae sedis</taxon>
        <taxon>Candidatus Coprosoma</taxon>
    </lineage>
</organism>
<comment type="caution">
    <text evidence="1">The sequence shown here is derived from an EMBL/GenBank/DDBJ whole genome shotgun (WGS) entry which is preliminary data.</text>
</comment>
<proteinExistence type="predicted"/>
<sequence length="195" mass="22605">MTFKTDSINNMLNNIDREDLPQIKKLIIDKFSISGEILNVDYSELLNFPNLETLYFENCILDFLAMSILTKLKYLKNLYLLNCEVIEGTEKLIENLNLETLVIDNTDIKTDNLDIIKARNITLSSICVPNIKLVASTLNITKASFQNLDFLNNIITEKLTISYKMYQTNEEVFNNLPYKIIVLEENNNFVYKEVN</sequence>
<accession>A0A9D0ZSB9</accession>
<dbReference type="SUPFAM" id="SSF52047">
    <property type="entry name" value="RNI-like"/>
    <property type="match status" value="1"/>
</dbReference>
<dbReference type="EMBL" id="DVFV01000059">
    <property type="protein sequence ID" value="HIQ90597.1"/>
    <property type="molecule type" value="Genomic_DNA"/>
</dbReference>
<reference evidence="1" key="2">
    <citation type="journal article" date="2021" name="PeerJ">
        <title>Extensive microbial diversity within the chicken gut microbiome revealed by metagenomics and culture.</title>
        <authorList>
            <person name="Gilroy R."/>
            <person name="Ravi A."/>
            <person name="Getino M."/>
            <person name="Pursley I."/>
            <person name="Horton D.L."/>
            <person name="Alikhan N.F."/>
            <person name="Baker D."/>
            <person name="Gharbi K."/>
            <person name="Hall N."/>
            <person name="Watson M."/>
            <person name="Adriaenssens E.M."/>
            <person name="Foster-Nyarko E."/>
            <person name="Jarju S."/>
            <person name="Secka A."/>
            <person name="Antonio M."/>
            <person name="Oren A."/>
            <person name="Chaudhuri R.R."/>
            <person name="La Ragione R."/>
            <person name="Hildebrand F."/>
            <person name="Pallen M.J."/>
        </authorList>
    </citation>
    <scope>NUCLEOTIDE SEQUENCE</scope>
    <source>
        <strain evidence="1">CHK147-3167</strain>
    </source>
</reference>
<dbReference type="Proteomes" id="UP000886786">
    <property type="component" value="Unassembled WGS sequence"/>
</dbReference>
<dbReference type="AlphaFoldDB" id="A0A9D0ZSB9"/>
<reference evidence="1" key="1">
    <citation type="submission" date="2020-10" db="EMBL/GenBank/DDBJ databases">
        <authorList>
            <person name="Gilroy R."/>
        </authorList>
    </citation>
    <scope>NUCLEOTIDE SEQUENCE</scope>
    <source>
        <strain evidence="1">CHK147-3167</strain>
    </source>
</reference>